<dbReference type="Proteomes" id="UP000738431">
    <property type="component" value="Chromosome"/>
</dbReference>
<evidence type="ECO:0000313" key="1">
    <source>
        <dbReference type="EMBL" id="WRQ87079.1"/>
    </source>
</evidence>
<evidence type="ECO:0008006" key="3">
    <source>
        <dbReference type="Google" id="ProtNLM"/>
    </source>
</evidence>
<sequence>MPADHEAVHYRRLAGGTDLGATLRPGWHIIPPWDRLFSYALTPPILNGRLRVVDVEGRTLLQTYQLTYHPEPAKLPQLHQQLGPNYAAILVRPELERLLRTTSDQPSSEERLAAALANRLHPHGVIVDRLVLGP</sequence>
<reference evidence="1 2" key="1">
    <citation type="submission" date="2021-08" db="EMBL/GenBank/DDBJ databases">
        <authorList>
            <person name="Zhang D."/>
            <person name="Zhang A."/>
            <person name="Wang L."/>
        </authorList>
    </citation>
    <scope>NUCLEOTIDE SEQUENCE [LARGE SCALE GENOMIC DNA]</scope>
    <source>
        <strain evidence="1 2">WL0086</strain>
    </source>
</reference>
<reference evidence="1 2" key="2">
    <citation type="submission" date="2023-12" db="EMBL/GenBank/DDBJ databases">
        <title>Description of an unclassified Opitutus bacterium of Verrucomicrobiota.</title>
        <authorList>
            <person name="Zhang D.-F."/>
        </authorList>
    </citation>
    <scope>NUCLEOTIDE SEQUENCE [LARGE SCALE GENOMIC DNA]</scope>
    <source>
        <strain evidence="1 2">WL0086</strain>
    </source>
</reference>
<accession>A0ABZ1C655</accession>
<proteinExistence type="predicted"/>
<gene>
    <name evidence="1" type="ORF">K1X11_019870</name>
</gene>
<organism evidence="1 2">
    <name type="scientific">Actomonas aquatica</name>
    <dbReference type="NCBI Taxonomy" id="2866162"/>
    <lineage>
        <taxon>Bacteria</taxon>
        <taxon>Pseudomonadati</taxon>
        <taxon>Verrucomicrobiota</taxon>
        <taxon>Opitutia</taxon>
        <taxon>Opitutales</taxon>
        <taxon>Opitutaceae</taxon>
        <taxon>Actomonas</taxon>
    </lineage>
</organism>
<dbReference type="EMBL" id="CP139781">
    <property type="protein sequence ID" value="WRQ87079.1"/>
    <property type="molecule type" value="Genomic_DNA"/>
</dbReference>
<evidence type="ECO:0000313" key="2">
    <source>
        <dbReference type="Proteomes" id="UP000738431"/>
    </source>
</evidence>
<dbReference type="RefSeq" id="WP_324726031.1">
    <property type="nucleotide sequence ID" value="NZ_CP139781.1"/>
</dbReference>
<protein>
    <recommendedName>
        <fullName evidence="3">Band 7 domain-containing protein</fullName>
    </recommendedName>
</protein>
<name>A0ABZ1C655_9BACT</name>
<keyword evidence="2" id="KW-1185">Reference proteome</keyword>